<evidence type="ECO:0000259" key="2">
    <source>
        <dbReference type="Pfam" id="PF02469"/>
    </source>
</evidence>
<dbReference type="SUPFAM" id="SSF82153">
    <property type="entry name" value="FAS1 domain"/>
    <property type="match status" value="1"/>
</dbReference>
<comment type="caution">
    <text evidence="3">The sequence shown here is derived from an EMBL/GenBank/DDBJ whole genome shotgun (WGS) entry which is preliminary data.</text>
</comment>
<dbReference type="InterPro" id="IPR000782">
    <property type="entry name" value="FAS1_domain"/>
</dbReference>
<keyword evidence="4" id="KW-1185">Reference proteome</keyword>
<dbReference type="Proteomes" id="UP001596356">
    <property type="component" value="Unassembled WGS sequence"/>
</dbReference>
<gene>
    <name evidence="3" type="ORF">ACFQBT_01045</name>
</gene>
<feature type="signal peptide" evidence="1">
    <location>
        <begin position="1"/>
        <end position="21"/>
    </location>
</feature>
<feature type="chain" id="PRO_5047422228" evidence="1">
    <location>
        <begin position="22"/>
        <end position="216"/>
    </location>
</feature>
<proteinExistence type="predicted"/>
<keyword evidence="1" id="KW-0732">Signal</keyword>
<evidence type="ECO:0000313" key="3">
    <source>
        <dbReference type="EMBL" id="MFC6712512.1"/>
    </source>
</evidence>
<accession>A0ABW2ANN1</accession>
<feature type="domain" description="FAS1" evidence="2">
    <location>
        <begin position="81"/>
        <end position="168"/>
    </location>
</feature>
<dbReference type="RefSeq" id="WP_377819982.1">
    <property type="nucleotide sequence ID" value="NZ_JBHSWJ010000002.1"/>
</dbReference>
<reference evidence="4" key="1">
    <citation type="journal article" date="2019" name="Int. J. Syst. Evol. Microbiol.">
        <title>The Global Catalogue of Microorganisms (GCM) 10K type strain sequencing project: providing services to taxonomists for standard genome sequencing and annotation.</title>
        <authorList>
            <consortium name="The Broad Institute Genomics Platform"/>
            <consortium name="The Broad Institute Genome Sequencing Center for Infectious Disease"/>
            <person name="Wu L."/>
            <person name="Ma J."/>
        </authorList>
    </citation>
    <scope>NUCLEOTIDE SEQUENCE [LARGE SCALE GENOMIC DNA]</scope>
    <source>
        <strain evidence="4">NBRC 106593</strain>
    </source>
</reference>
<dbReference type="Pfam" id="PF02469">
    <property type="entry name" value="Fasciclin"/>
    <property type="match status" value="1"/>
</dbReference>
<dbReference type="InterPro" id="IPR036378">
    <property type="entry name" value="FAS1_dom_sf"/>
</dbReference>
<protein>
    <submittedName>
        <fullName evidence="3">Fasciclin domain-containing protein</fullName>
    </submittedName>
</protein>
<evidence type="ECO:0000256" key="1">
    <source>
        <dbReference type="SAM" id="SignalP"/>
    </source>
</evidence>
<evidence type="ECO:0000313" key="4">
    <source>
        <dbReference type="Proteomes" id="UP001596356"/>
    </source>
</evidence>
<dbReference type="EMBL" id="JBHSWJ010000002">
    <property type="protein sequence ID" value="MFC6712512.1"/>
    <property type="molecule type" value="Genomic_DNA"/>
</dbReference>
<organism evidence="3 4">
    <name type="scientific">Branchiibius cervicis</name>
    <dbReference type="NCBI Taxonomy" id="908252"/>
    <lineage>
        <taxon>Bacteria</taxon>
        <taxon>Bacillati</taxon>
        <taxon>Actinomycetota</taxon>
        <taxon>Actinomycetes</taxon>
        <taxon>Micrococcales</taxon>
        <taxon>Dermacoccaceae</taxon>
        <taxon>Branchiibius</taxon>
    </lineage>
</organism>
<sequence>MKTRHLVPVAVAVALAVPALAAAPASAQTKAAVPTAGSRSLAAYLTAGGVGFDNNPYDYDIVTAAVLAVVKAKPTSPVALLADGNVPLTAFLPEDFAFRNLVHDLTGKWVRSEQQVFNVVSSLGIDTIEQILEYHVVPGKTIDAVTALRSDNAVLPTALAGKTFTVDVLKPLPLIRLKDNDPNTADPFVNLFQLNLNYGNKQIAHGITAVLRPADL</sequence>
<dbReference type="Gene3D" id="2.30.180.10">
    <property type="entry name" value="FAS1 domain"/>
    <property type="match status" value="1"/>
</dbReference>
<name>A0ABW2ANN1_9MICO</name>